<comment type="subunit">
    <text evidence="15">Interacts with CDCP1. Interacts (via C-terminus) with TIAM1 (via PDZ domain). Interacts with MDK.</text>
</comment>
<evidence type="ECO:0000256" key="8">
    <source>
        <dbReference type="ARBA" id="ARBA00022729"/>
    </source>
</evidence>
<evidence type="ECO:0000256" key="5">
    <source>
        <dbReference type="ARBA" id="ARBA00022525"/>
    </source>
</evidence>
<dbReference type="AlphaFoldDB" id="A0A6P3VEB8"/>
<dbReference type="InterPro" id="IPR027789">
    <property type="entry name" value="Syndecan/Neurexin_dom"/>
</dbReference>
<comment type="similarity">
    <text evidence="4">Belongs to the neurexin family.</text>
</comment>
<comment type="similarity">
    <text evidence="3 16">Belongs to the syndecan proteoglycan family.</text>
</comment>
<evidence type="ECO:0000256" key="4">
    <source>
        <dbReference type="ARBA" id="ARBA00010241"/>
    </source>
</evidence>
<dbReference type="PANTHER" id="PTHR10915:SF5">
    <property type="entry name" value="SYNDECAN-1"/>
    <property type="match status" value="1"/>
</dbReference>
<dbReference type="PROSITE" id="PS00964">
    <property type="entry name" value="SYNDECAN"/>
    <property type="match status" value="1"/>
</dbReference>
<accession>A0A6P3VEB8</accession>
<dbReference type="Pfam" id="PF01034">
    <property type="entry name" value="Syndecan"/>
    <property type="match status" value="1"/>
</dbReference>
<evidence type="ECO:0000256" key="18">
    <source>
        <dbReference type="SAM" id="Phobius"/>
    </source>
</evidence>
<evidence type="ECO:0000256" key="6">
    <source>
        <dbReference type="ARBA" id="ARBA00022553"/>
    </source>
</evidence>
<evidence type="ECO:0000259" key="20">
    <source>
        <dbReference type="SMART" id="SM00294"/>
    </source>
</evidence>
<evidence type="ECO:0000256" key="10">
    <source>
        <dbReference type="ARBA" id="ARBA00022989"/>
    </source>
</evidence>
<name>A0A6P3VEB8_CLUHA</name>
<feature type="region of interest" description="Disordered" evidence="17">
    <location>
        <begin position="31"/>
        <end position="54"/>
    </location>
</feature>
<keyword evidence="10 18" id="KW-1133">Transmembrane helix</keyword>
<keyword evidence="8 19" id="KW-0732">Signal</keyword>
<organism evidence="21 22">
    <name type="scientific">Clupea harengus</name>
    <name type="common">Atlantic herring</name>
    <dbReference type="NCBI Taxonomy" id="7950"/>
    <lineage>
        <taxon>Eukaryota</taxon>
        <taxon>Metazoa</taxon>
        <taxon>Chordata</taxon>
        <taxon>Craniata</taxon>
        <taxon>Vertebrata</taxon>
        <taxon>Euteleostomi</taxon>
        <taxon>Actinopterygii</taxon>
        <taxon>Neopterygii</taxon>
        <taxon>Teleostei</taxon>
        <taxon>Clupei</taxon>
        <taxon>Clupeiformes</taxon>
        <taxon>Clupeoidei</taxon>
        <taxon>Clupeidae</taxon>
        <taxon>Clupea</taxon>
    </lineage>
</organism>
<evidence type="ECO:0000256" key="2">
    <source>
        <dbReference type="ARBA" id="ARBA00004550"/>
    </source>
</evidence>
<evidence type="ECO:0000256" key="15">
    <source>
        <dbReference type="ARBA" id="ARBA00046939"/>
    </source>
</evidence>
<dbReference type="PANTHER" id="PTHR10915">
    <property type="entry name" value="SYNDECAN"/>
    <property type="match status" value="1"/>
</dbReference>
<dbReference type="GO" id="GO:0016477">
    <property type="term" value="P:cell migration"/>
    <property type="evidence" value="ECO:0007669"/>
    <property type="project" value="TreeGrafter"/>
</dbReference>
<evidence type="ECO:0000256" key="7">
    <source>
        <dbReference type="ARBA" id="ARBA00022692"/>
    </source>
</evidence>
<dbReference type="OrthoDB" id="10044468at2759"/>
<dbReference type="SMART" id="SM00294">
    <property type="entry name" value="4.1m"/>
    <property type="match status" value="1"/>
</dbReference>
<evidence type="ECO:0000313" key="22">
    <source>
        <dbReference type="RefSeq" id="XP_012669728.2"/>
    </source>
</evidence>
<dbReference type="GO" id="GO:0016020">
    <property type="term" value="C:membrane"/>
    <property type="evidence" value="ECO:0007669"/>
    <property type="project" value="UniProtKB-SubCell"/>
</dbReference>
<feature type="compositionally biased region" description="Polar residues" evidence="17">
    <location>
        <begin position="221"/>
        <end position="235"/>
    </location>
</feature>
<dbReference type="InterPro" id="IPR030479">
    <property type="entry name" value="Syndecan_CS"/>
</dbReference>
<keyword evidence="13 16" id="KW-0357">Heparan sulfate</keyword>
<keyword evidence="11 18" id="KW-0472">Membrane</keyword>
<dbReference type="GeneID" id="105888537"/>
<comment type="subcellular location">
    <subcellularLocation>
        <location evidence="1 16">Membrane</location>
        <topology evidence="1 16">Single-pass type I membrane protein</topology>
    </subcellularLocation>
    <subcellularLocation>
        <location evidence="2">Secreted</location>
        <location evidence="2">Extracellular exosome</location>
    </subcellularLocation>
</comment>
<dbReference type="KEGG" id="char:105888537"/>
<dbReference type="RefSeq" id="XP_012669728.2">
    <property type="nucleotide sequence ID" value="XM_012814274.3"/>
</dbReference>
<keyword evidence="12 16" id="KW-0325">Glycoprotein</keyword>
<evidence type="ECO:0000256" key="1">
    <source>
        <dbReference type="ARBA" id="ARBA00004479"/>
    </source>
</evidence>
<feature type="chain" id="PRO_5027827929" description="Syndecan" evidence="19">
    <location>
        <begin position="24"/>
        <end position="364"/>
    </location>
</feature>
<reference evidence="22" key="1">
    <citation type="submission" date="2025-08" db="UniProtKB">
        <authorList>
            <consortium name="RefSeq"/>
        </authorList>
    </citation>
    <scope>IDENTIFICATION</scope>
</reference>
<keyword evidence="9 16" id="KW-0654">Proteoglycan</keyword>
<evidence type="ECO:0000256" key="16">
    <source>
        <dbReference type="RuleBase" id="RU000649"/>
    </source>
</evidence>
<keyword evidence="6" id="KW-0597">Phosphoprotein</keyword>
<feature type="compositionally biased region" description="Polar residues" evidence="17">
    <location>
        <begin position="243"/>
        <end position="254"/>
    </location>
</feature>
<evidence type="ECO:0000256" key="9">
    <source>
        <dbReference type="ARBA" id="ARBA00022974"/>
    </source>
</evidence>
<feature type="transmembrane region" description="Helical" evidence="18">
    <location>
        <begin position="307"/>
        <end position="331"/>
    </location>
</feature>
<protein>
    <recommendedName>
        <fullName evidence="16">Syndecan</fullName>
    </recommendedName>
</protein>
<proteinExistence type="inferred from homology"/>
<evidence type="ECO:0000256" key="11">
    <source>
        <dbReference type="ARBA" id="ARBA00023136"/>
    </source>
</evidence>
<keyword evidence="7 16" id="KW-0812">Transmembrane</keyword>
<evidence type="ECO:0000313" key="21">
    <source>
        <dbReference type="Proteomes" id="UP000515152"/>
    </source>
</evidence>
<sequence length="364" mass="39514">MRIHLTRTFVFYICSWLSALSYSASVPEDLDTSGDDLEFSGSGSGLGQDDVANNQGGTVTLTNVTEISWRKDAPLRTTQQTPIAASTPPSSVSLFPITRFTPRMERSDSEALPSQTTSVDHYDIMEGKNATTQSADEVPQSGGGITAVYVIEEYTTALVSGTKETITVVTTTLEETIIDSDDEVEDKTMPTPVIVEEDGTTVPEDVFDAITSKLFDDRTPITPTTDSAGDTSSEWGGSHDGVMSTSPTKDTDSNFVEDNIIPEVRSGVDMAKPDEDFGFDNEIRSPNTKHALERSSDYQNILERKEVLAGVIAGGIVGLAFAVMLVALMVYRMKKKDEGSYALDEHKPSNGGYQKAKRQEEFLA</sequence>
<dbReference type="GO" id="GO:0009986">
    <property type="term" value="C:cell surface"/>
    <property type="evidence" value="ECO:0007669"/>
    <property type="project" value="TreeGrafter"/>
</dbReference>
<evidence type="ECO:0000256" key="19">
    <source>
        <dbReference type="SAM" id="SignalP"/>
    </source>
</evidence>
<dbReference type="Proteomes" id="UP000515152">
    <property type="component" value="Chromosome 14"/>
</dbReference>
<evidence type="ECO:0000256" key="14">
    <source>
        <dbReference type="ARBA" id="ARBA00045247"/>
    </source>
</evidence>
<feature type="domain" description="Neurexin/syndecan/glycophorin C" evidence="20">
    <location>
        <begin position="330"/>
        <end position="348"/>
    </location>
</feature>
<feature type="signal peptide" evidence="19">
    <location>
        <begin position="1"/>
        <end position="23"/>
    </location>
</feature>
<feature type="region of interest" description="Disordered" evidence="17">
    <location>
        <begin position="217"/>
        <end position="254"/>
    </location>
</feature>
<feature type="region of interest" description="Disordered" evidence="17">
    <location>
        <begin position="341"/>
        <end position="364"/>
    </location>
</feature>
<gene>
    <name evidence="22" type="primary">LOC105888537</name>
</gene>
<dbReference type="InterPro" id="IPR003585">
    <property type="entry name" value="Neurexin-like"/>
</dbReference>
<evidence type="ECO:0000256" key="13">
    <source>
        <dbReference type="ARBA" id="ARBA00023207"/>
    </source>
</evidence>
<evidence type="ECO:0000256" key="12">
    <source>
        <dbReference type="ARBA" id="ARBA00023180"/>
    </source>
</evidence>
<comment type="function">
    <text evidence="14">Cell surface proteoglycan that contains both heparan sulfate and chondroitin sulfate and that links the cytoskeleton to the interstitial matrix. Regulates exosome biogenesis in concert with SDCBP and PDCD6IP. Able to induce its own expression in dental mesenchymal cells and also in the neighboring dental epithelial cells via an MSX1-mediated pathway.</text>
</comment>
<dbReference type="GO" id="GO:0005576">
    <property type="term" value="C:extracellular region"/>
    <property type="evidence" value="ECO:0007669"/>
    <property type="project" value="UniProtKB-SubCell"/>
</dbReference>
<evidence type="ECO:0000256" key="3">
    <source>
        <dbReference type="ARBA" id="ARBA00005343"/>
    </source>
</evidence>
<keyword evidence="5" id="KW-0964">Secreted</keyword>
<dbReference type="InterPro" id="IPR001050">
    <property type="entry name" value="Syndecan"/>
</dbReference>
<keyword evidence="21" id="KW-1185">Reference proteome</keyword>
<evidence type="ECO:0000256" key="17">
    <source>
        <dbReference type="SAM" id="MobiDB-lite"/>
    </source>
</evidence>